<organism evidence="1 2">
    <name type="scientific">Alicyclobacillus ferrooxydans</name>
    <dbReference type="NCBI Taxonomy" id="471514"/>
    <lineage>
        <taxon>Bacteria</taxon>
        <taxon>Bacillati</taxon>
        <taxon>Bacillota</taxon>
        <taxon>Bacilli</taxon>
        <taxon>Bacillales</taxon>
        <taxon>Alicyclobacillaceae</taxon>
        <taxon>Alicyclobacillus</taxon>
    </lineage>
</organism>
<proteinExistence type="predicted"/>
<gene>
    <name evidence="1" type="ORF">AN477_06210</name>
</gene>
<dbReference type="AlphaFoldDB" id="A0A0P9CGA6"/>
<dbReference type="Proteomes" id="UP000050482">
    <property type="component" value="Unassembled WGS sequence"/>
</dbReference>
<dbReference type="EMBL" id="LJCO01000030">
    <property type="protein sequence ID" value="KPV44587.1"/>
    <property type="molecule type" value="Genomic_DNA"/>
</dbReference>
<name>A0A0P9CGA6_9BACL</name>
<accession>A0A0P9CGA6</accession>
<comment type="caution">
    <text evidence="1">The sequence shown here is derived from an EMBL/GenBank/DDBJ whole genome shotgun (WGS) entry which is preliminary data.</text>
</comment>
<evidence type="ECO:0000313" key="2">
    <source>
        <dbReference type="Proteomes" id="UP000050482"/>
    </source>
</evidence>
<keyword evidence="2" id="KW-1185">Reference proteome</keyword>
<protein>
    <submittedName>
        <fullName evidence="1">Uncharacterized protein</fullName>
    </submittedName>
</protein>
<reference evidence="1 2" key="1">
    <citation type="submission" date="2015-09" db="EMBL/GenBank/DDBJ databases">
        <title>Draft genome sequence of Alicyclobacillus ferrooxydans DSM 22381.</title>
        <authorList>
            <person name="Hemp J."/>
        </authorList>
    </citation>
    <scope>NUCLEOTIDE SEQUENCE [LARGE SCALE GENOMIC DNA]</scope>
    <source>
        <strain evidence="1 2">TC-34</strain>
    </source>
</reference>
<sequence length="67" mass="7630">MWIRVDPEGIRWMIQQSTRQLRSTLLTTLHPAFQNLHESVMSGKLSTNHPVNSLLDVSKKTSRTAGK</sequence>
<dbReference type="STRING" id="471514.AN477_06210"/>
<evidence type="ECO:0000313" key="1">
    <source>
        <dbReference type="EMBL" id="KPV44587.1"/>
    </source>
</evidence>